<dbReference type="PANTHER" id="PTHR43795">
    <property type="entry name" value="BIFUNCTIONAL ASPARTATE AMINOTRANSFERASE AND GLUTAMATE/ASPARTATE-PREPHENATE AMINOTRANSFERASE-RELATED"/>
    <property type="match status" value="1"/>
</dbReference>
<feature type="region of interest" description="Disordered" evidence="2">
    <location>
        <begin position="2014"/>
        <end position="2033"/>
    </location>
</feature>
<feature type="compositionally biased region" description="Low complexity" evidence="2">
    <location>
        <begin position="1873"/>
        <end position="1883"/>
    </location>
</feature>
<dbReference type="GO" id="GO:0030170">
    <property type="term" value="F:pyridoxal phosphate binding"/>
    <property type="evidence" value="ECO:0007669"/>
    <property type="project" value="InterPro"/>
</dbReference>
<dbReference type="InterPro" id="IPR015421">
    <property type="entry name" value="PyrdxlP-dep_Trfase_major"/>
</dbReference>
<dbReference type="GO" id="GO:0008483">
    <property type="term" value="F:transaminase activity"/>
    <property type="evidence" value="ECO:0007669"/>
    <property type="project" value="TreeGrafter"/>
</dbReference>
<feature type="compositionally biased region" description="Low complexity" evidence="2">
    <location>
        <begin position="2923"/>
        <end position="2938"/>
    </location>
</feature>
<accession>A0A914CA45</accession>
<feature type="region of interest" description="Disordered" evidence="2">
    <location>
        <begin position="1853"/>
        <end position="1965"/>
    </location>
</feature>
<feature type="compositionally biased region" description="Basic and acidic residues" evidence="2">
    <location>
        <begin position="2348"/>
        <end position="2393"/>
    </location>
</feature>
<evidence type="ECO:0000313" key="5">
    <source>
        <dbReference type="WBParaSite" id="ACRNAN_Path_664.g2497.t2"/>
    </source>
</evidence>
<feature type="compositionally biased region" description="Basic and acidic residues" evidence="2">
    <location>
        <begin position="1407"/>
        <end position="1432"/>
    </location>
</feature>
<dbReference type="InterPro" id="IPR004839">
    <property type="entry name" value="Aminotransferase_I/II_large"/>
</dbReference>
<feature type="compositionally biased region" description="Basic and acidic residues" evidence="2">
    <location>
        <begin position="1655"/>
        <end position="1667"/>
    </location>
</feature>
<feature type="region of interest" description="Disordered" evidence="2">
    <location>
        <begin position="2892"/>
        <end position="2938"/>
    </location>
</feature>
<feature type="region of interest" description="Disordered" evidence="2">
    <location>
        <begin position="1220"/>
        <end position="1261"/>
    </location>
</feature>
<dbReference type="Gene3D" id="3.40.640.10">
    <property type="entry name" value="Type I PLP-dependent aspartate aminotransferase-like (Major domain)"/>
    <property type="match status" value="2"/>
</dbReference>
<feature type="region of interest" description="Disordered" evidence="2">
    <location>
        <begin position="1339"/>
        <end position="1378"/>
    </location>
</feature>
<evidence type="ECO:0000259" key="3">
    <source>
        <dbReference type="Pfam" id="PF00155"/>
    </source>
</evidence>
<feature type="region of interest" description="Disordered" evidence="2">
    <location>
        <begin position="1117"/>
        <end position="1154"/>
    </location>
</feature>
<evidence type="ECO:0000313" key="4">
    <source>
        <dbReference type="Proteomes" id="UP000887540"/>
    </source>
</evidence>
<feature type="compositionally biased region" description="Basic and acidic residues" evidence="2">
    <location>
        <begin position="2307"/>
        <end position="2318"/>
    </location>
</feature>
<dbReference type="PANTHER" id="PTHR43795:SF39">
    <property type="entry name" value="AMINOTRANSFERASE CLASS I_CLASSII DOMAIN-CONTAINING PROTEIN"/>
    <property type="match status" value="1"/>
</dbReference>
<protein>
    <submittedName>
        <fullName evidence="5">Aminotransferase class I/classII domain-containing protein</fullName>
    </submittedName>
</protein>
<dbReference type="Pfam" id="PF00155">
    <property type="entry name" value="Aminotran_1_2"/>
    <property type="match status" value="2"/>
</dbReference>
<feature type="region of interest" description="Disordered" evidence="2">
    <location>
        <begin position="1557"/>
        <end position="1576"/>
    </location>
</feature>
<proteinExistence type="predicted"/>
<feature type="domain" description="Aminotransferase class I/classII large" evidence="3">
    <location>
        <begin position="95"/>
        <end position="180"/>
    </location>
</feature>
<dbReference type="InterPro" id="IPR015422">
    <property type="entry name" value="PyrdxlP-dep_Trfase_small"/>
</dbReference>
<evidence type="ECO:0000256" key="2">
    <source>
        <dbReference type="SAM" id="MobiDB-lite"/>
    </source>
</evidence>
<feature type="region of interest" description="Disordered" evidence="2">
    <location>
        <begin position="2127"/>
        <end position="2160"/>
    </location>
</feature>
<keyword evidence="1" id="KW-0663">Pyridoxal phosphate</keyword>
<feature type="compositionally biased region" description="Basic and acidic residues" evidence="2">
    <location>
        <begin position="1934"/>
        <end position="1958"/>
    </location>
</feature>
<feature type="region of interest" description="Disordered" evidence="2">
    <location>
        <begin position="2340"/>
        <end position="2393"/>
    </location>
</feature>
<feature type="compositionally biased region" description="Low complexity" evidence="2">
    <location>
        <begin position="1240"/>
        <end position="1251"/>
    </location>
</feature>
<feature type="domain" description="Aminotransferase class I/classII large" evidence="3">
    <location>
        <begin position="199"/>
        <end position="538"/>
    </location>
</feature>
<name>A0A914CA45_9BILA</name>
<dbReference type="SUPFAM" id="SSF53383">
    <property type="entry name" value="PLP-dependent transferases"/>
    <property type="match status" value="2"/>
</dbReference>
<dbReference type="Proteomes" id="UP000887540">
    <property type="component" value="Unplaced"/>
</dbReference>
<feature type="compositionally biased region" description="Polar residues" evidence="2">
    <location>
        <begin position="2132"/>
        <end position="2160"/>
    </location>
</feature>
<feature type="compositionally biased region" description="Low complexity" evidence="2">
    <location>
        <begin position="1342"/>
        <end position="1351"/>
    </location>
</feature>
<feature type="compositionally biased region" description="Basic and acidic residues" evidence="2">
    <location>
        <begin position="1352"/>
        <end position="1367"/>
    </location>
</feature>
<feature type="compositionally biased region" description="Low complexity" evidence="2">
    <location>
        <begin position="1465"/>
        <end position="1484"/>
    </location>
</feature>
<dbReference type="Gene3D" id="3.90.1150.10">
    <property type="entry name" value="Aspartate Aminotransferase, domain 1"/>
    <property type="match status" value="2"/>
</dbReference>
<keyword evidence="4" id="KW-1185">Reference proteome</keyword>
<feature type="region of interest" description="Disordered" evidence="2">
    <location>
        <begin position="2294"/>
        <end position="2318"/>
    </location>
</feature>
<dbReference type="InterPro" id="IPR015424">
    <property type="entry name" value="PyrdxlP-dep_Trfase"/>
</dbReference>
<feature type="region of interest" description="Disordered" evidence="2">
    <location>
        <begin position="1406"/>
        <end position="1510"/>
    </location>
</feature>
<sequence>MENFSINSGHFGPWTSNVSAEDFGLASRANRLLASKETATTIYKEIFADPWDPVNNPQGKINLCTAENNLCEDLLNEKISSSPEIFIPPLDYLYHYPAPGGYEHTKYAIAKYLQKFISFPGDPPFNPDNFILVPGCTAAYDMLGFCLFNSGDVVLCPSPFYSRLYDNFQERAQVEIRGVPFISSSPEIFIPPLDYLYHYPAPGGYEHTKYAIAKYLQKFISFPGDPHLNPDNFILVPGCTAAYDMLGFCLFNSGDVVLCPSPFYSRLYDNFQERAQVEIRGVPFDDLQNPKIQISQFQEALLAVKAEGKNPRAISLIVPHNPLGIVFSEEELLNLCQWVTKNDLHLIVDEVFLCTIDSEISSGKRSLLSLRFELEMLKQRLIWMWGVSKDLCLPGVRFAVIHTENEGLLKALRRLEIMQPCPPLVQHFVTCILGDHEWLRNFHIEKNRRLQENRKLAMQQLNEMQVPYVYANAGLFLFVDLRQYLSDATFDAERFLWTRMCYSRIYLNPGQFMGTSEPGWFRLVISGRKDALAEGLHRLSRLLVHLPRRNLNLKAIDIPIAIFTRGDSRLSKESGFDSGPPSDLTSPESLRSFVKIRKLVQEADEKTLDEKLAIIAGQRKSDTLGSVASRESYSSGKSDDTIINLVFGSPETSSIETTIFQTDGTVTTGGVYRLEHRDENLNLNNNQHLTHTNNETFIIEEPLKWSHDDAIAEAHGLMDLVDEYYVEETDTSHSGTKNTSTSVSNDSVVRLCATENHRYQKFSATEGPFAESTLKRRKPLRHKENLLKKQRPNSAGEGYGELKEIRPILLARQASEENYLEEEEDDSMRGFLNLNVTKNIADDSGIDLKPPSTMVSPRNDADVIQEASASKNLEALAEKWKTTFKSDGSVETQTQPQNIKTIIKTQDPDIDRLIAIESSKKPSSNFTEEELLAIINRVSKKNEPKDTSIRKEEHQENPQSYAIETKVEVTEFAEIPIIHRKSPTTFTEEELLAIINRPKDPTWALKRKHEDKHDDVSKQLKEAKTIVTDLSYSKPDLIPLQEHGDRFQETSPYGQLGSRFENNLDDENNPDGFTRKNLAGEELPRLHDELSTINPVWPEKQIFSREAILELISGKSSHQGLDHDSKLKEESQTSSIDSANIEAKSPVSSLNTQHDLRETKTLVTDLYAQPSVENLSYSEAITDNRVQETSKELYESPKVEPLRQLFTSEELFALIGRKSSVEHKSDEDSGEAEPLISQDSSSSSSRRSSTSGVEATISSSKFEHVQDPIGVLEKTRDIEASIFSKDELEGSIKVEPVAIKNMLYTEDELLTLITRKRSIEHGSLEKKEKEPEKAVQFEILNSSVSTSTSEPESGKLEEVKPITKDHDPDDDPWGTTDMLKTSTSELFSKEDIEVLISMAKEAGVEIENPKVEETHQEESKTDLEFVHQRAPETYELVESSPIEMEPIPEMQEIPIDRSISRARSKTSSTRSSSSSSSSSKSADSYEADESEHENRPHSAPSRTLFDDEELRQIIEETRRKRSEERRTTHWHAPLDLVFAPWDKKETPSENVEMKLAKKKVVKHNKKSDTSGDENQISCKCSKEARTPRLLYTDEELLSLIWKSECDEEEKKAHETESIEEDKLDHDIESSETQNLIPSEVYQRLERTSDAQLELESEKTDNDEKQTDEVEEDSYRSLPIEANVVIKDTLDYIQPISQENWEPISNLDQDTQERFRKSSIPEKIKFDEVFSKHKVSTIIEEEEDAGTPKTFKAVPILEEKDAWAEITTSKILDSIEEKSYVTPVRTQPANDVEYIPLDLIFASIDAKIAQEEASLSRHELKKHQEQSEAFFNPNSHVLQQRYTNIQDLPMVVVSKPEESTPVESEEDGRRYSFSRRSNSSSSSSLDEGEAPENLQEEERQGQDQSFTIKHRHQKEEVLKTIPKTPSPSRTSMEYEDSRINEDQEHVQSKPDTKLVHQDGSEAQEVKSSNIDHIPLDLIFASLDANMKIDAAHEGSSMKTEQPELNVIDERIYTAEETESPQQHQIPESPQQHQISSKPEQIVQMEIHEVTVTSSEIKPIFTEEELLELIRSREISEIQETSKPKLHKQERNIVISLDANMKIVAAHEGSFMKTEQPELNVIDERIYTTEETESPQQHQIPESPQQHQISSNPQQHQISSKPEQIVQMEIHEITVTSSEIKPIFTEEELLELIRSREISEIQELSKPKLHKQERNIVTPETSSHSSDHEEYDTFPDEIQARKVSEERIPVQRKITPSQDYGDDIAKMLRMLTLKKQPGQELPDKKLLFEEVDRVLGRRRDSSSSSSESSSDKESLEQGETEERIIEYSVYTKEDIEALLASAKFDEENESPDHPRKSSVDKKDDEAIHELRKEKFHEENKVPDHPRKSLADKKNDEAIHEPSLIVEEQHEVIECKEHVCGPWNSQNALQHEELTPLYTKEELEALLALENAVVGVPDLNSSEEVSDDAASKPLDKAFDAPKNKSITYEQAQQFFEETITKDAISVNHQMDQATTKWKEAQTIPIGYTSTQESSYIVTRMEKTVENTPERKHYESINLDLVFSIFEPKSKVQEEPLISPASSIVQINGFKSKSKNQEESLISPASSIVQINGYEDFRVPSISYKDHQDIGFVRTTYYDPHPFEEEYNAREKPARTYSAESEPESQIAATIELNNLPLEEKNKKEDDCSIFGAKVHQMHTEIKITSRPRKPSREDEKHVVIEHVNITEVVYEKDGFGDGDGRRKNLDSTMKNRERSMLHYFPMNEKGPRYYVVEKFNPSDNFDLHQIHSDSIESYSIEEPTSTPPSYELILGLNDAKEVVSKDVAIQTPNPVDLCCRLRLVSRKSQMGSNFVPESAVETQEQKREEFLVCRNPGHIESGDHCCSKRLYTIKSSTMPREKKGITISTPTVASRKHNSNLHSSNDSRRSSTSSSSSSNSIDRISVRHSPVSTSWVVSSVYQSTPSGYERCAVAPGLPITILPDVVRIDINKDLK</sequence>
<evidence type="ECO:0000256" key="1">
    <source>
        <dbReference type="ARBA" id="ARBA00022898"/>
    </source>
</evidence>
<dbReference type="GO" id="GO:0006520">
    <property type="term" value="P:amino acid metabolic process"/>
    <property type="evidence" value="ECO:0007669"/>
    <property type="project" value="TreeGrafter"/>
</dbReference>
<feature type="compositionally biased region" description="Polar residues" evidence="2">
    <location>
        <begin position="2018"/>
        <end position="2033"/>
    </location>
</feature>
<reference evidence="5" key="1">
    <citation type="submission" date="2022-11" db="UniProtKB">
        <authorList>
            <consortium name="WormBaseParasite"/>
        </authorList>
    </citation>
    <scope>IDENTIFICATION</scope>
</reference>
<dbReference type="CDD" id="cd00609">
    <property type="entry name" value="AAT_like"/>
    <property type="match status" value="1"/>
</dbReference>
<feature type="compositionally biased region" description="Basic and acidic residues" evidence="2">
    <location>
        <begin position="1608"/>
        <end position="1628"/>
    </location>
</feature>
<feature type="compositionally biased region" description="Low complexity" evidence="2">
    <location>
        <begin position="1441"/>
        <end position="1453"/>
    </location>
</feature>
<organism evidence="4 5">
    <name type="scientific">Acrobeloides nanus</name>
    <dbReference type="NCBI Taxonomy" id="290746"/>
    <lineage>
        <taxon>Eukaryota</taxon>
        <taxon>Metazoa</taxon>
        <taxon>Ecdysozoa</taxon>
        <taxon>Nematoda</taxon>
        <taxon>Chromadorea</taxon>
        <taxon>Rhabditida</taxon>
        <taxon>Tylenchina</taxon>
        <taxon>Cephalobomorpha</taxon>
        <taxon>Cephaloboidea</taxon>
        <taxon>Cephalobidae</taxon>
        <taxon>Acrobeloides</taxon>
    </lineage>
</organism>
<feature type="compositionally biased region" description="Basic and acidic residues" evidence="2">
    <location>
        <begin position="1120"/>
        <end position="1131"/>
    </location>
</feature>
<feature type="region of interest" description="Disordered" evidence="2">
    <location>
        <begin position="1608"/>
        <end position="1674"/>
    </location>
</feature>
<dbReference type="InterPro" id="IPR050478">
    <property type="entry name" value="Ethylene_sulfur-biosynth"/>
</dbReference>
<dbReference type="WBParaSite" id="ACRNAN_Path_664.g2497.t2">
    <property type="protein sequence ID" value="ACRNAN_Path_664.g2497.t2"/>
    <property type="gene ID" value="ACRNAN_Path_664.g2497"/>
</dbReference>